<evidence type="ECO:0000313" key="8">
    <source>
        <dbReference type="Proteomes" id="UP000030687"/>
    </source>
</evidence>
<keyword evidence="5" id="KW-0418">Kinase</keyword>
<keyword evidence="4" id="KW-0547">Nucleotide-binding</keyword>
<dbReference type="Gene3D" id="3.40.50.300">
    <property type="entry name" value="P-loop containing nucleotide triphosphate hydrolases"/>
    <property type="match status" value="1"/>
</dbReference>
<organism evidence="7 8">
    <name type="scientific">Citrus clementina</name>
    <name type="common">Clementine</name>
    <name type="synonym">Citrus deliciosa x Citrus sinensis</name>
    <dbReference type="NCBI Taxonomy" id="85681"/>
    <lineage>
        <taxon>Eukaryota</taxon>
        <taxon>Viridiplantae</taxon>
        <taxon>Streptophyta</taxon>
        <taxon>Embryophyta</taxon>
        <taxon>Tracheophyta</taxon>
        <taxon>Spermatophyta</taxon>
        <taxon>Magnoliopsida</taxon>
        <taxon>eudicotyledons</taxon>
        <taxon>Gunneridae</taxon>
        <taxon>Pentapetalae</taxon>
        <taxon>rosids</taxon>
        <taxon>malvids</taxon>
        <taxon>Sapindales</taxon>
        <taxon>Rutaceae</taxon>
        <taxon>Aurantioideae</taxon>
        <taxon>Citrus</taxon>
    </lineage>
</organism>
<accession>V4SZN5</accession>
<evidence type="ECO:0000256" key="3">
    <source>
        <dbReference type="ARBA" id="ARBA00022679"/>
    </source>
</evidence>
<dbReference type="eggNOG" id="KOG3078">
    <property type="taxonomic scope" value="Eukaryota"/>
</dbReference>
<protein>
    <recommendedName>
        <fullName evidence="2">adenylate kinase</fullName>
        <ecNumber evidence="2">2.7.4.3</ecNumber>
    </recommendedName>
    <alternativeName>
        <fullName evidence="6">ATP:AMP phosphotransferase</fullName>
    </alternativeName>
</protein>
<dbReference type="InterPro" id="IPR000850">
    <property type="entry name" value="Adenylat/UMP-CMP_kin"/>
</dbReference>
<evidence type="ECO:0000256" key="1">
    <source>
        <dbReference type="ARBA" id="ARBA00007220"/>
    </source>
</evidence>
<dbReference type="Proteomes" id="UP000030687">
    <property type="component" value="Unassembled WGS sequence"/>
</dbReference>
<dbReference type="GO" id="GO:0004017">
    <property type="term" value="F:AMP kinase activity"/>
    <property type="evidence" value="ECO:0007669"/>
    <property type="project" value="UniProtKB-EC"/>
</dbReference>
<evidence type="ECO:0000256" key="4">
    <source>
        <dbReference type="ARBA" id="ARBA00022741"/>
    </source>
</evidence>
<dbReference type="InParanoid" id="V4SZN5"/>
<dbReference type="EMBL" id="KI536661">
    <property type="protein sequence ID" value="ESR53323.1"/>
    <property type="molecule type" value="Genomic_DNA"/>
</dbReference>
<dbReference type="Pfam" id="PF00406">
    <property type="entry name" value="ADK"/>
    <property type="match status" value="1"/>
</dbReference>
<evidence type="ECO:0000256" key="2">
    <source>
        <dbReference type="ARBA" id="ARBA00012955"/>
    </source>
</evidence>
<dbReference type="AlphaFoldDB" id="V4SZN5"/>
<dbReference type="Gramene" id="ESR53323">
    <property type="protein sequence ID" value="ESR53323"/>
    <property type="gene ID" value="CICLE_v10021683mg"/>
</dbReference>
<evidence type="ECO:0000313" key="7">
    <source>
        <dbReference type="EMBL" id="ESR53323.1"/>
    </source>
</evidence>
<dbReference type="SUPFAM" id="SSF52540">
    <property type="entry name" value="P-loop containing nucleoside triphosphate hydrolases"/>
    <property type="match status" value="1"/>
</dbReference>
<dbReference type="OMA" id="PCISMAS"/>
<dbReference type="GO" id="GO:0005524">
    <property type="term" value="F:ATP binding"/>
    <property type="evidence" value="ECO:0007669"/>
    <property type="project" value="InterPro"/>
</dbReference>
<dbReference type="CDD" id="cd01428">
    <property type="entry name" value="ADK"/>
    <property type="match status" value="1"/>
</dbReference>
<comment type="similarity">
    <text evidence="1">Belongs to the adenylate kinase family.</text>
</comment>
<dbReference type="EC" id="2.7.4.3" evidence="2"/>
<evidence type="ECO:0000256" key="6">
    <source>
        <dbReference type="ARBA" id="ARBA00031517"/>
    </source>
</evidence>
<gene>
    <name evidence="7" type="ORF">CICLE_v10021683mg</name>
</gene>
<keyword evidence="3" id="KW-0808">Transferase</keyword>
<dbReference type="STRING" id="85681.V4SZN5"/>
<keyword evidence="8" id="KW-1185">Reference proteome</keyword>
<name>V4SZN5_CITCL</name>
<dbReference type="InterPro" id="IPR027417">
    <property type="entry name" value="P-loop_NTPase"/>
</dbReference>
<sequence>MTPLSCFRAIAVTAAPLSYRLFQLTTSRFYGSVAAAEPLFDPDNYYSYYQAESDSDQHRDSLRSVTLPDTEGRERRRGVQWAFIGSPRAKKHVYAEMPSKLLEVPRISMSSLVRQDLSLRSSLHKQIANAVNRGEVVSEDIIFGLLSKRLEDGYYRGEIGFILDGLPRSRIQAEILDQLAEIDLVVNFKCADNFIVTNRGGSLKEKLEAYAELSKPLEDYYQKQKKLLEFQVGSAPVETWQGLLTALHLQHINAAYSSQELMKRSHLL</sequence>
<reference evidence="7 8" key="1">
    <citation type="submission" date="2013-10" db="EMBL/GenBank/DDBJ databases">
        <authorList>
            <consortium name="International Citrus Genome Consortium"/>
            <person name="Jenkins J."/>
            <person name="Schmutz J."/>
            <person name="Prochnik S."/>
            <person name="Rokhsar D."/>
            <person name="Gmitter F."/>
            <person name="Ollitrault P."/>
            <person name="Machado M."/>
            <person name="Talon M."/>
            <person name="Wincker P."/>
            <person name="Jaillon O."/>
            <person name="Morgante M."/>
        </authorList>
    </citation>
    <scope>NUCLEOTIDE SEQUENCE</scope>
    <source>
        <strain evidence="8">cv. Clemenules</strain>
    </source>
</reference>
<proteinExistence type="inferred from homology"/>
<dbReference type="PANTHER" id="PTHR23359">
    <property type="entry name" value="NUCLEOTIDE KINASE"/>
    <property type="match status" value="1"/>
</dbReference>
<dbReference type="OrthoDB" id="439792at2759"/>
<evidence type="ECO:0000256" key="5">
    <source>
        <dbReference type="ARBA" id="ARBA00022777"/>
    </source>
</evidence>